<dbReference type="GO" id="GO:0061630">
    <property type="term" value="F:ubiquitin protein ligase activity"/>
    <property type="evidence" value="ECO:0007669"/>
    <property type="project" value="UniProtKB-EC"/>
</dbReference>
<feature type="compositionally biased region" description="Low complexity" evidence="9">
    <location>
        <begin position="184"/>
        <end position="198"/>
    </location>
</feature>
<dbReference type="EC" id="2.3.2.27" evidence="2"/>
<organism evidence="11 12">
    <name type="scientific">Iris pallida</name>
    <name type="common">Sweet iris</name>
    <dbReference type="NCBI Taxonomy" id="29817"/>
    <lineage>
        <taxon>Eukaryota</taxon>
        <taxon>Viridiplantae</taxon>
        <taxon>Streptophyta</taxon>
        <taxon>Embryophyta</taxon>
        <taxon>Tracheophyta</taxon>
        <taxon>Spermatophyta</taxon>
        <taxon>Magnoliopsida</taxon>
        <taxon>Liliopsida</taxon>
        <taxon>Asparagales</taxon>
        <taxon>Iridaceae</taxon>
        <taxon>Iridoideae</taxon>
        <taxon>Irideae</taxon>
        <taxon>Iris</taxon>
    </lineage>
</organism>
<evidence type="ECO:0000256" key="3">
    <source>
        <dbReference type="ARBA" id="ARBA00022679"/>
    </source>
</evidence>
<evidence type="ECO:0000256" key="2">
    <source>
        <dbReference type="ARBA" id="ARBA00012483"/>
    </source>
</evidence>
<keyword evidence="4" id="KW-0479">Metal-binding</keyword>
<comment type="catalytic activity">
    <reaction evidence="1">
        <text>S-ubiquitinyl-[E2 ubiquitin-conjugating enzyme]-L-cysteine + [acceptor protein]-L-lysine = [E2 ubiquitin-conjugating enzyme]-L-cysteine + N(6)-ubiquitinyl-[acceptor protein]-L-lysine.</text>
        <dbReference type="EC" id="2.3.2.27"/>
    </reaction>
</comment>
<gene>
    <name evidence="11" type="ORF">M6B38_228560</name>
</gene>
<evidence type="ECO:0000256" key="4">
    <source>
        <dbReference type="ARBA" id="ARBA00022723"/>
    </source>
</evidence>
<reference evidence="11" key="1">
    <citation type="journal article" date="2023" name="GigaByte">
        <title>Genome assembly of the bearded iris, Iris pallida Lam.</title>
        <authorList>
            <person name="Bruccoleri R.E."/>
            <person name="Oakeley E.J."/>
            <person name="Faust A.M.E."/>
            <person name="Altorfer M."/>
            <person name="Dessus-Babus S."/>
            <person name="Burckhardt D."/>
            <person name="Oertli M."/>
            <person name="Naumann U."/>
            <person name="Petersen F."/>
            <person name="Wong J."/>
        </authorList>
    </citation>
    <scope>NUCLEOTIDE SEQUENCE</scope>
    <source>
        <strain evidence="11">GSM-AAB239-AS_SAM_17_03QT</strain>
    </source>
</reference>
<evidence type="ECO:0000256" key="5">
    <source>
        <dbReference type="ARBA" id="ARBA00022771"/>
    </source>
</evidence>
<feature type="compositionally biased region" description="Polar residues" evidence="9">
    <location>
        <begin position="273"/>
        <end position="287"/>
    </location>
</feature>
<dbReference type="InterPro" id="IPR001841">
    <property type="entry name" value="Znf_RING"/>
</dbReference>
<evidence type="ECO:0000256" key="9">
    <source>
        <dbReference type="SAM" id="MobiDB-lite"/>
    </source>
</evidence>
<sequence length="790" mass="86897">MQGQTSSIDSFPEKFEFDFRSSSSNNTAMDQEVYWNNMILTAETQNLPNYLLSPNDANIPYVSMSTQENAGLSIWTAGGPSSTEDSPNQGNHDENKVEHGWSTSQTDNASDGLRIEEGRFEAANLLSLENVNINLNSSEINDEQSFSQNPYWTDVPQIPEQNAAHVSIRNEDSETGPFTNPYKPGSSDVPSSSNPCGSSSEIVHFMSETSDRRPGSSLDGLRLGCKRKIIEGVPGPSSSSGSASFFRPSESNLQHSVSSGHNVNAAIISSPSCDLSGASSSEEQLNSRFGPVTRGNAPDCYPPASVAGNSDSSQRNFRPRINPAHQRDVFPSHIFSSRNTMRRSSIWTPNEASSELPFDQRIESRPTVASTSSQGQPHAAVIPRMPPHVCPLSWDGAPGSANGSSSSSINSGVGLMAMEEDANTWSVPRISIPEQPLFPPPPPPVMRHLVQDPTNRIVTNRSVGLVGNMDPSGAGTNRSVRTPAGLTWVPHQNTPQFSRSLVEVVRRTLLPSVGPESEGQSNNFALQRSAHSATSQEVVHRSGSSSRRNQPPVMRSSLLIDRQSDGVPLAMRREGRNRMLSEIRNVLDLMRRGEHVRFEDIFMLDHSVFRGAADLQDRHRDMRLDVDNMSYEELLALEERIGDVSTGLSEERISKCLKQRKHSSTTVTILVEPEPCCICQEEYMEGEDLGALDCGHDFHAACIKQWLTHKICAPFVRLLPLSHEVHIPLIFVWTDKTGPGKIDYCRIGESITTGRRLSSCVSLFSRKILPVLEVGRLVFLPLCKLKAWVF</sequence>
<feature type="region of interest" description="Disordered" evidence="9">
    <location>
        <begin position="171"/>
        <end position="198"/>
    </location>
</feature>
<evidence type="ECO:0000256" key="7">
    <source>
        <dbReference type="ARBA" id="ARBA00022833"/>
    </source>
</evidence>
<keyword evidence="7" id="KW-0862">Zinc</keyword>
<keyword evidence="3" id="KW-0808">Transferase</keyword>
<dbReference type="SUPFAM" id="SSF57850">
    <property type="entry name" value="RING/U-box"/>
    <property type="match status" value="1"/>
</dbReference>
<dbReference type="Pfam" id="PF13639">
    <property type="entry name" value="zf-RING_2"/>
    <property type="match status" value="1"/>
</dbReference>
<dbReference type="PROSITE" id="PS50089">
    <property type="entry name" value="ZF_RING_2"/>
    <property type="match status" value="1"/>
</dbReference>
<dbReference type="InterPro" id="IPR045191">
    <property type="entry name" value="MBR1/2-like"/>
</dbReference>
<feature type="region of interest" description="Disordered" evidence="9">
    <location>
        <begin position="512"/>
        <end position="555"/>
    </location>
</feature>
<dbReference type="Gene3D" id="3.30.40.10">
    <property type="entry name" value="Zinc/RING finger domain, C3HC4 (zinc finger)"/>
    <property type="match status" value="1"/>
</dbReference>
<evidence type="ECO:0000313" key="11">
    <source>
        <dbReference type="EMBL" id="KAJ6794946.1"/>
    </source>
</evidence>
<dbReference type="Proteomes" id="UP001140949">
    <property type="component" value="Unassembled WGS sequence"/>
</dbReference>
<feature type="region of interest" description="Disordered" evidence="9">
    <location>
        <begin position="273"/>
        <end position="323"/>
    </location>
</feature>
<feature type="region of interest" description="Disordered" evidence="9">
    <location>
        <begin position="78"/>
        <end position="109"/>
    </location>
</feature>
<protein>
    <recommendedName>
        <fullName evidence="2">RING-type E3 ubiquitin transferase</fullName>
        <ecNumber evidence="2">2.3.2.27</ecNumber>
    </recommendedName>
</protein>
<accession>A0AAX6DT85</accession>
<evidence type="ECO:0000256" key="8">
    <source>
        <dbReference type="PROSITE-ProRule" id="PRU00175"/>
    </source>
</evidence>
<feature type="compositionally biased region" description="Polar residues" evidence="9">
    <location>
        <begin position="79"/>
        <end position="90"/>
    </location>
</feature>
<evidence type="ECO:0000259" key="10">
    <source>
        <dbReference type="PROSITE" id="PS50089"/>
    </source>
</evidence>
<dbReference type="PANTHER" id="PTHR22937">
    <property type="entry name" value="E3 UBIQUITIN-PROTEIN LIGASE RNF165"/>
    <property type="match status" value="1"/>
</dbReference>
<evidence type="ECO:0000256" key="6">
    <source>
        <dbReference type="ARBA" id="ARBA00022786"/>
    </source>
</evidence>
<name>A0AAX6DT85_IRIPA</name>
<keyword evidence="5 8" id="KW-0863">Zinc-finger</keyword>
<evidence type="ECO:0000313" key="12">
    <source>
        <dbReference type="Proteomes" id="UP001140949"/>
    </source>
</evidence>
<keyword evidence="12" id="KW-1185">Reference proteome</keyword>
<dbReference type="InterPro" id="IPR013083">
    <property type="entry name" value="Znf_RING/FYVE/PHD"/>
</dbReference>
<dbReference type="EMBL" id="JANAVB010042020">
    <property type="protein sequence ID" value="KAJ6794946.1"/>
    <property type="molecule type" value="Genomic_DNA"/>
</dbReference>
<comment type="caution">
    <text evidence="11">The sequence shown here is derived from an EMBL/GenBank/DDBJ whole genome shotgun (WGS) entry which is preliminary data.</text>
</comment>
<dbReference type="AlphaFoldDB" id="A0AAX6DT85"/>
<evidence type="ECO:0000256" key="1">
    <source>
        <dbReference type="ARBA" id="ARBA00000900"/>
    </source>
</evidence>
<proteinExistence type="predicted"/>
<reference evidence="11" key="2">
    <citation type="submission" date="2023-04" db="EMBL/GenBank/DDBJ databases">
        <authorList>
            <person name="Bruccoleri R.E."/>
            <person name="Oakeley E.J."/>
            <person name="Faust A.-M."/>
            <person name="Dessus-Babus S."/>
            <person name="Altorfer M."/>
            <person name="Burckhardt D."/>
            <person name="Oertli M."/>
            <person name="Naumann U."/>
            <person name="Petersen F."/>
            <person name="Wong J."/>
        </authorList>
    </citation>
    <scope>NUCLEOTIDE SEQUENCE</scope>
    <source>
        <strain evidence="11">GSM-AAB239-AS_SAM_17_03QT</strain>
        <tissue evidence="11">Leaf</tissue>
    </source>
</reference>
<keyword evidence="6" id="KW-0833">Ubl conjugation pathway</keyword>
<dbReference type="GO" id="GO:0008270">
    <property type="term" value="F:zinc ion binding"/>
    <property type="evidence" value="ECO:0007669"/>
    <property type="project" value="UniProtKB-KW"/>
</dbReference>
<feature type="compositionally biased region" description="Polar residues" evidence="9">
    <location>
        <begin position="518"/>
        <end position="549"/>
    </location>
</feature>
<dbReference type="PANTHER" id="PTHR22937:SF224">
    <property type="entry name" value="E3 UBIQUITIN-PROTEIN LIGASE MBR1-RELATED"/>
    <property type="match status" value="1"/>
</dbReference>
<feature type="compositionally biased region" description="Polar residues" evidence="9">
    <location>
        <begin position="307"/>
        <end position="316"/>
    </location>
</feature>
<feature type="domain" description="RING-type" evidence="10">
    <location>
        <begin position="676"/>
        <end position="712"/>
    </location>
</feature>